<accession>A0A8H7AJ64</accession>
<evidence type="ECO:0000313" key="1">
    <source>
        <dbReference type="EMBL" id="KAF7508384.1"/>
    </source>
</evidence>
<dbReference type="OrthoDB" id="5349636at2759"/>
<comment type="caution">
    <text evidence="1">The sequence shown here is derived from an EMBL/GenBank/DDBJ whole genome shotgun (WGS) entry which is preliminary data.</text>
</comment>
<organism evidence="1 2">
    <name type="scientific">Endocarpon pusillum</name>
    <dbReference type="NCBI Taxonomy" id="364733"/>
    <lineage>
        <taxon>Eukaryota</taxon>
        <taxon>Fungi</taxon>
        <taxon>Dikarya</taxon>
        <taxon>Ascomycota</taxon>
        <taxon>Pezizomycotina</taxon>
        <taxon>Eurotiomycetes</taxon>
        <taxon>Chaetothyriomycetidae</taxon>
        <taxon>Verrucariales</taxon>
        <taxon>Verrucariaceae</taxon>
        <taxon>Endocarpon</taxon>
    </lineage>
</organism>
<gene>
    <name evidence="1" type="ORF">GJ744_009375</name>
</gene>
<protein>
    <submittedName>
        <fullName evidence="1">Uncharacterized protein</fullName>
    </submittedName>
</protein>
<dbReference type="EMBL" id="JAACFV010000055">
    <property type="protein sequence ID" value="KAF7508384.1"/>
    <property type="molecule type" value="Genomic_DNA"/>
</dbReference>
<dbReference type="Proteomes" id="UP000606974">
    <property type="component" value="Unassembled WGS sequence"/>
</dbReference>
<keyword evidence="2" id="KW-1185">Reference proteome</keyword>
<sequence>MGKKVKVGMDKYEDVEMAVGDILYSDDLEGCTVFAAVWPNTNGKIFAFFAHFGAATIMHATDGPRLVERVGDDLDVPLTDGNPEKAWLVFSTDLAGNERFTEGNDRIRAMLQAKGITTVTEETYRPPQGNIAQIVELHPGKDDPLIIP</sequence>
<proteinExistence type="predicted"/>
<evidence type="ECO:0000313" key="2">
    <source>
        <dbReference type="Proteomes" id="UP000606974"/>
    </source>
</evidence>
<reference evidence="1" key="1">
    <citation type="submission" date="2020-02" db="EMBL/GenBank/DDBJ databases">
        <authorList>
            <person name="Palmer J.M."/>
        </authorList>
    </citation>
    <scope>NUCLEOTIDE SEQUENCE</scope>
    <source>
        <strain evidence="1">EPUS1.4</strain>
        <tissue evidence="1">Thallus</tissue>
    </source>
</reference>
<name>A0A8H7AJ64_9EURO</name>
<dbReference type="AlphaFoldDB" id="A0A8H7AJ64"/>